<evidence type="ECO:0000313" key="4">
    <source>
        <dbReference type="Proteomes" id="UP000192366"/>
    </source>
</evidence>
<accession>A0A1W9YUD0</accession>
<evidence type="ECO:0000256" key="2">
    <source>
        <dbReference type="SAM" id="Phobius"/>
    </source>
</evidence>
<protein>
    <recommendedName>
        <fullName evidence="5">Secreted protein</fullName>
    </recommendedName>
</protein>
<sequence length="236" mass="25100">MTDNRVTARGGRMHIARSRGALSGFLLIALGVWGALIPFVGPYFDFAFTPDSPWAWTAGRGWLQVLPGAVAVLGGFLLLVSRNRATAMLGGWLSVAAGVWFVVGRALAAPLGLGTPGSPVAVTEAKSVALELAYFSGLGALIVFLGAAAIGRVSVRSVRDVTLHDPAVYDSTHDDTREVRTHEVPARAVPLRDEPVDARSTTGPIVATEPDRTTVPTRRRGLKDRLFRSSRTPVAH</sequence>
<evidence type="ECO:0000256" key="1">
    <source>
        <dbReference type="SAM" id="MobiDB-lite"/>
    </source>
</evidence>
<feature type="transmembrane region" description="Helical" evidence="2">
    <location>
        <begin position="21"/>
        <end position="41"/>
    </location>
</feature>
<feature type="compositionally biased region" description="Basic and acidic residues" evidence="1">
    <location>
        <begin position="186"/>
        <end position="197"/>
    </location>
</feature>
<feature type="region of interest" description="Disordered" evidence="1">
    <location>
        <begin position="186"/>
        <end position="236"/>
    </location>
</feature>
<keyword evidence="4" id="KW-1185">Reference proteome</keyword>
<dbReference type="STRING" id="564198.BST17_17450"/>
<organism evidence="3 4">
    <name type="scientific">Mycolicibacterium bacteremicum</name>
    <name type="common">Mycobacterium bacteremicum</name>
    <dbReference type="NCBI Taxonomy" id="564198"/>
    <lineage>
        <taxon>Bacteria</taxon>
        <taxon>Bacillati</taxon>
        <taxon>Actinomycetota</taxon>
        <taxon>Actinomycetes</taxon>
        <taxon>Mycobacteriales</taxon>
        <taxon>Mycobacteriaceae</taxon>
        <taxon>Mycolicibacterium</taxon>
    </lineage>
</organism>
<name>A0A1W9YUD0_MYCBA</name>
<keyword evidence="2" id="KW-0472">Membrane</keyword>
<dbReference type="EMBL" id="MVHJ01000014">
    <property type="protein sequence ID" value="ORA03661.1"/>
    <property type="molecule type" value="Genomic_DNA"/>
</dbReference>
<dbReference type="RefSeq" id="WP_083060150.1">
    <property type="nucleotide sequence ID" value="NZ_JACKVM010000014.1"/>
</dbReference>
<evidence type="ECO:0000313" key="3">
    <source>
        <dbReference type="EMBL" id="ORA03661.1"/>
    </source>
</evidence>
<feature type="transmembrane region" description="Helical" evidence="2">
    <location>
        <begin position="61"/>
        <end position="80"/>
    </location>
</feature>
<feature type="transmembrane region" description="Helical" evidence="2">
    <location>
        <begin position="132"/>
        <end position="150"/>
    </location>
</feature>
<dbReference type="AlphaFoldDB" id="A0A1W9YUD0"/>
<reference evidence="3 4" key="1">
    <citation type="submission" date="2017-02" db="EMBL/GenBank/DDBJ databases">
        <title>The new phylogeny of genus Mycobacterium.</title>
        <authorList>
            <person name="Tortoli E."/>
            <person name="Trovato A."/>
            <person name="Cirillo D.M."/>
        </authorList>
    </citation>
    <scope>NUCLEOTIDE SEQUENCE [LARGE SCALE GENOMIC DNA]</scope>
    <source>
        <strain evidence="3 4">DSM 45578</strain>
    </source>
</reference>
<feature type="transmembrane region" description="Helical" evidence="2">
    <location>
        <begin position="92"/>
        <end position="112"/>
    </location>
</feature>
<keyword evidence="2" id="KW-0812">Transmembrane</keyword>
<proteinExistence type="predicted"/>
<keyword evidence="2" id="KW-1133">Transmembrane helix</keyword>
<comment type="caution">
    <text evidence="3">The sequence shown here is derived from an EMBL/GenBank/DDBJ whole genome shotgun (WGS) entry which is preliminary data.</text>
</comment>
<evidence type="ECO:0008006" key="5">
    <source>
        <dbReference type="Google" id="ProtNLM"/>
    </source>
</evidence>
<dbReference type="Proteomes" id="UP000192366">
    <property type="component" value="Unassembled WGS sequence"/>
</dbReference>
<gene>
    <name evidence="3" type="ORF">BST17_17450</name>
</gene>